<feature type="domain" description="SUF system FeS cluster assembly SufBD core" evidence="2">
    <location>
        <begin position="182"/>
        <end position="409"/>
    </location>
</feature>
<dbReference type="eggNOG" id="COG0719">
    <property type="taxonomic scope" value="Bacteria"/>
</dbReference>
<proteinExistence type="inferred from homology"/>
<organism evidence="4 5">
    <name type="scientific">Granulicatella adiacens ATCC 49175</name>
    <dbReference type="NCBI Taxonomy" id="638301"/>
    <lineage>
        <taxon>Bacteria</taxon>
        <taxon>Bacillati</taxon>
        <taxon>Bacillota</taxon>
        <taxon>Bacilli</taxon>
        <taxon>Lactobacillales</taxon>
        <taxon>Carnobacteriaceae</taxon>
        <taxon>Granulicatella</taxon>
    </lineage>
</organism>
<gene>
    <name evidence="4" type="primary">sufD</name>
    <name evidence="4" type="ORF">HMPREF0444_0765</name>
</gene>
<name>C8NFS0_9LACT</name>
<dbReference type="InterPro" id="IPR011542">
    <property type="entry name" value="SUF_FeS_clus_asmbl_SufD"/>
</dbReference>
<dbReference type="Pfam" id="PF19295">
    <property type="entry name" value="SufBD_N"/>
    <property type="match status" value="1"/>
</dbReference>
<dbReference type="HOGENOM" id="CLU_026231_3_0_9"/>
<dbReference type="SUPFAM" id="SSF101960">
    <property type="entry name" value="Stabilizer of iron transporter SufD"/>
    <property type="match status" value="1"/>
</dbReference>
<evidence type="ECO:0000313" key="5">
    <source>
        <dbReference type="Proteomes" id="UP000005926"/>
    </source>
</evidence>
<comment type="similarity">
    <text evidence="1">Belongs to the iron-sulfur cluster assembly SufBD family.</text>
</comment>
<dbReference type="InterPro" id="IPR045595">
    <property type="entry name" value="SufBD_N"/>
</dbReference>
<dbReference type="Pfam" id="PF01458">
    <property type="entry name" value="SUFBD_core"/>
    <property type="match status" value="1"/>
</dbReference>
<protein>
    <submittedName>
        <fullName evidence="4">FeS assembly protein SufD</fullName>
    </submittedName>
</protein>
<evidence type="ECO:0000259" key="3">
    <source>
        <dbReference type="Pfam" id="PF19295"/>
    </source>
</evidence>
<evidence type="ECO:0000313" key="4">
    <source>
        <dbReference type="EMBL" id="EEW37406.1"/>
    </source>
</evidence>
<dbReference type="NCBIfam" id="TIGR01981">
    <property type="entry name" value="sufD"/>
    <property type="match status" value="1"/>
</dbReference>
<keyword evidence="5" id="KW-1185">Reference proteome</keyword>
<dbReference type="GO" id="GO:0016226">
    <property type="term" value="P:iron-sulfur cluster assembly"/>
    <property type="evidence" value="ECO:0007669"/>
    <property type="project" value="InterPro"/>
</dbReference>
<sequence length="439" mass="48322">MNIKSRSEIVAETKLTITPEEITAFSLTKNEPEWFLQTRLKGLELAKTLDLPFIERVKFHRWNLFQSSIGEGTSMIEELPKVIPTAAGSAKIVQLGAVSYWEEMNAETAMNDVLVMDLFDALEQYPELVKPYYMTKAVPVDEDSLTAYHAAMVNSGVFIYIPKNVAVEEIIESHFVQNNLVDEAFVKHVLIVADENSSVSYVERFESVGDKKNTANIVVEVIAKQGAKVQFAAVDTLGQSTDAYVNRRGYLEKDATINWALGIMNDGNVIADFDSELRGDGSHSQVNVIGISTGRQVQGIDTRVTNYAPHSVGHILQHGVILDKSTLTFNGIGHIIKGAKFADAQQESRVLMLSEGGRGDANPILLIDENEVTAGHAASVGQVDDEQLFYLTSRGISEAEAKRLVIRGFLGAVIRSIPSSTLQKELVDMIEQKLVASYD</sequence>
<comment type="caution">
    <text evidence="4">The sequence shown here is derived from an EMBL/GenBank/DDBJ whole genome shotgun (WGS) entry which is preliminary data.</text>
</comment>
<dbReference type="InterPro" id="IPR055346">
    <property type="entry name" value="Fe-S_cluster_assembly_SufBD"/>
</dbReference>
<reference evidence="4 5" key="1">
    <citation type="submission" date="2009-08" db="EMBL/GenBank/DDBJ databases">
        <authorList>
            <person name="Muzny D."/>
            <person name="Qin X."/>
            <person name="Deng J."/>
            <person name="Jiang H."/>
            <person name="Liu Y."/>
            <person name="Qu J."/>
            <person name="Song X.-Z."/>
            <person name="Zhang L."/>
            <person name="Thornton R."/>
            <person name="Coyle M."/>
            <person name="Francisco L."/>
            <person name="Jackson L."/>
            <person name="Javaid M."/>
            <person name="Korchina V."/>
            <person name="Kovar C."/>
            <person name="Mata R."/>
            <person name="Mathew T."/>
            <person name="Ngo R."/>
            <person name="Nguyen L."/>
            <person name="Nguyen N."/>
            <person name="Okwuonu G."/>
            <person name="Ongeri F."/>
            <person name="Pham C."/>
            <person name="Simmons D."/>
            <person name="Wilczek-Boney K."/>
            <person name="Hale W."/>
            <person name="Jakkamsetti A."/>
            <person name="Pham P."/>
            <person name="Ruth R."/>
            <person name="San Lucas F."/>
            <person name="Warren J."/>
            <person name="Zhang J."/>
            <person name="Zhao Z."/>
            <person name="Zhou C."/>
            <person name="Zhu D."/>
            <person name="Lee S."/>
            <person name="Bess C."/>
            <person name="Blankenburg K."/>
            <person name="Forbes L."/>
            <person name="Fu Q."/>
            <person name="Gubbala S."/>
            <person name="Hirani K."/>
            <person name="Jayaseelan J.C."/>
            <person name="Lara F."/>
            <person name="Munidasa M."/>
            <person name="Palculict T."/>
            <person name="Patil S."/>
            <person name="Pu L.-L."/>
            <person name="Saada N."/>
            <person name="Tang L."/>
            <person name="Weissenberger G."/>
            <person name="Zhu Y."/>
            <person name="Hemphill L."/>
            <person name="Shang Y."/>
            <person name="Youmans B."/>
            <person name="Ayvaz T."/>
            <person name="Ross M."/>
            <person name="Santibanez J."/>
            <person name="Aqrawi P."/>
            <person name="Gross S."/>
            <person name="Joshi V."/>
            <person name="Fowler G."/>
            <person name="Nazareth L."/>
            <person name="Reid J."/>
            <person name="Worley K."/>
            <person name="Petrosino J."/>
            <person name="Highlander S."/>
            <person name="Gibbs R."/>
        </authorList>
    </citation>
    <scope>NUCLEOTIDE SEQUENCE [LARGE SCALE GENOMIC DNA]</scope>
    <source>
        <strain evidence="4 5">ATCC 49175</strain>
    </source>
</reference>
<dbReference type="STRING" id="638301.HMPREF0444_0765"/>
<dbReference type="EMBL" id="ACKZ01000016">
    <property type="protein sequence ID" value="EEW37406.1"/>
    <property type="molecule type" value="Genomic_DNA"/>
</dbReference>
<dbReference type="InterPro" id="IPR000825">
    <property type="entry name" value="SUF_FeS_clus_asmbl_SufBD_core"/>
</dbReference>
<feature type="domain" description="SUF system FeS cluster assembly SufBD N-terminal" evidence="3">
    <location>
        <begin position="103"/>
        <end position="171"/>
    </location>
</feature>
<evidence type="ECO:0000259" key="2">
    <source>
        <dbReference type="Pfam" id="PF01458"/>
    </source>
</evidence>
<dbReference type="PANTHER" id="PTHR30508">
    <property type="entry name" value="FES CLUSTER ASSEMBLY PROTEIN SUF"/>
    <property type="match status" value="1"/>
</dbReference>
<evidence type="ECO:0000256" key="1">
    <source>
        <dbReference type="ARBA" id="ARBA00043967"/>
    </source>
</evidence>
<dbReference type="Proteomes" id="UP000005926">
    <property type="component" value="Unassembled WGS sequence"/>
</dbReference>
<dbReference type="PANTHER" id="PTHR30508:SF1">
    <property type="entry name" value="UPF0051 PROTEIN ABCI8, CHLOROPLASTIC-RELATED"/>
    <property type="match status" value="1"/>
</dbReference>
<dbReference type="AlphaFoldDB" id="C8NFS0"/>
<accession>C8NFS0</accession>
<dbReference type="InterPro" id="IPR037284">
    <property type="entry name" value="SUF_FeS_clus_asmbl_SufBD_sf"/>
</dbReference>